<feature type="non-terminal residue" evidence="1">
    <location>
        <position position="1"/>
    </location>
</feature>
<gene>
    <name evidence="1" type="ORF">RJJ65_39160</name>
</gene>
<evidence type="ECO:0000313" key="1">
    <source>
        <dbReference type="EMBL" id="MDR9778565.1"/>
    </source>
</evidence>
<organism evidence="1 2">
    <name type="scientific">Rhizobium hidalgonense</name>
    <dbReference type="NCBI Taxonomy" id="1538159"/>
    <lineage>
        <taxon>Bacteria</taxon>
        <taxon>Pseudomonadati</taxon>
        <taxon>Pseudomonadota</taxon>
        <taxon>Alphaproteobacteria</taxon>
        <taxon>Hyphomicrobiales</taxon>
        <taxon>Rhizobiaceae</taxon>
        <taxon>Rhizobium/Agrobacterium group</taxon>
        <taxon>Rhizobium</taxon>
    </lineage>
</organism>
<dbReference type="AlphaFoldDB" id="A0AAJ2GZB6"/>
<sequence>NTLTAKDKVSTINRRVRDIWREVRTGTYVAYTATPFANVFIDPDEAEDLYPDDFVVALPRPEGYLGADRFFDTAQTAEGTGDTIYSLAREVPDEEAGILAPQSRDLTGYDPEMTDSLGRAIRWFVIAT</sequence>
<proteinExistence type="predicted"/>
<reference evidence="1" key="1">
    <citation type="submission" date="2023-04" db="EMBL/GenBank/DDBJ databases">
        <title>Genomic characterization of faba bean (Vicia faba) microsymbionts in Mexican soils.</title>
        <authorList>
            <person name="Rivera Orduna F.N."/>
            <person name="Guevara-Luna J."/>
            <person name="Yan J."/>
            <person name="Arroyo-Herrera I."/>
            <person name="Li Y."/>
            <person name="Vasquez-Murrieta M.S."/>
            <person name="Wang E.T."/>
        </authorList>
    </citation>
    <scope>NUCLEOTIDE SEQUENCE</scope>
    <source>
        <strain evidence="1">CH26</strain>
    </source>
</reference>
<dbReference type="EMBL" id="JAVLSF010000952">
    <property type="protein sequence ID" value="MDR9778565.1"/>
    <property type="molecule type" value="Genomic_DNA"/>
</dbReference>
<protein>
    <submittedName>
        <fullName evidence="1">Uncharacterized protein</fullName>
    </submittedName>
</protein>
<comment type="caution">
    <text evidence="1">The sequence shown here is derived from an EMBL/GenBank/DDBJ whole genome shotgun (WGS) entry which is preliminary data.</text>
</comment>
<accession>A0AAJ2GZB6</accession>
<dbReference type="Proteomes" id="UP001268610">
    <property type="component" value="Unassembled WGS sequence"/>
</dbReference>
<feature type="non-terminal residue" evidence="1">
    <location>
        <position position="128"/>
    </location>
</feature>
<name>A0AAJ2GZB6_9HYPH</name>
<evidence type="ECO:0000313" key="2">
    <source>
        <dbReference type="Proteomes" id="UP001268610"/>
    </source>
</evidence>